<feature type="compositionally biased region" description="Polar residues" evidence="1">
    <location>
        <begin position="193"/>
        <end position="207"/>
    </location>
</feature>
<feature type="region of interest" description="Disordered" evidence="1">
    <location>
        <begin position="188"/>
        <end position="207"/>
    </location>
</feature>
<sequence length="207" mass="23471">MKQFRASFIRTSQMWLGQPGCGPEMTTLKPRDFEELAKKLFIFDGQVMTVTDRDKSKGATGRGRLVARWLPEHLSLVMVAFFAWLLPFEHVVHELSGILGPSDKLGPWLWKSAEKGLWVTEDPSKQLGLPTGEHLHVSLTVWVSLLEEISVRLNKPQDKRLDKSQDKPQKKPQDKLLNKLLTKLLSKPLNKPQDNQSVIANTKQAGE</sequence>
<accession>A0ABR1I8T5</accession>
<organism evidence="2 3">
    <name type="scientific">Neonectria magnoliae</name>
    <dbReference type="NCBI Taxonomy" id="2732573"/>
    <lineage>
        <taxon>Eukaryota</taxon>
        <taxon>Fungi</taxon>
        <taxon>Dikarya</taxon>
        <taxon>Ascomycota</taxon>
        <taxon>Pezizomycotina</taxon>
        <taxon>Sordariomycetes</taxon>
        <taxon>Hypocreomycetidae</taxon>
        <taxon>Hypocreales</taxon>
        <taxon>Nectriaceae</taxon>
        <taxon>Neonectria</taxon>
    </lineage>
</organism>
<evidence type="ECO:0000313" key="3">
    <source>
        <dbReference type="Proteomes" id="UP001498421"/>
    </source>
</evidence>
<name>A0ABR1I8T5_9HYPO</name>
<proteinExistence type="predicted"/>
<reference evidence="2 3" key="1">
    <citation type="journal article" date="2025" name="Microbiol. Resour. Announc.">
        <title>Draft genome sequences for Neonectria magnoliae and Neonectria punicea, canker pathogens of Liriodendron tulipifera and Acer saccharum in West Virginia.</title>
        <authorList>
            <person name="Petronek H.M."/>
            <person name="Kasson M.T."/>
            <person name="Metheny A.M."/>
            <person name="Stauder C.M."/>
            <person name="Lovett B."/>
            <person name="Lynch S.C."/>
            <person name="Garnas J.R."/>
            <person name="Kasson L.R."/>
            <person name="Stajich J.E."/>
        </authorList>
    </citation>
    <scope>NUCLEOTIDE SEQUENCE [LARGE SCALE GENOMIC DNA]</scope>
    <source>
        <strain evidence="2 3">NRRL 64651</strain>
    </source>
</reference>
<evidence type="ECO:0000256" key="1">
    <source>
        <dbReference type="SAM" id="MobiDB-lite"/>
    </source>
</evidence>
<protein>
    <submittedName>
        <fullName evidence="2">Uncharacterized protein</fullName>
    </submittedName>
</protein>
<dbReference type="Proteomes" id="UP001498421">
    <property type="component" value="Unassembled WGS sequence"/>
</dbReference>
<evidence type="ECO:0000313" key="2">
    <source>
        <dbReference type="EMBL" id="KAK7429726.1"/>
    </source>
</evidence>
<keyword evidence="3" id="KW-1185">Reference proteome</keyword>
<gene>
    <name evidence="2" type="ORF">QQZ08_003752</name>
</gene>
<comment type="caution">
    <text evidence="2">The sequence shown here is derived from an EMBL/GenBank/DDBJ whole genome shotgun (WGS) entry which is preliminary data.</text>
</comment>
<dbReference type="EMBL" id="JAZAVK010000026">
    <property type="protein sequence ID" value="KAK7429726.1"/>
    <property type="molecule type" value="Genomic_DNA"/>
</dbReference>